<dbReference type="AlphaFoldDB" id="A0A225WXD8"/>
<dbReference type="Proteomes" id="UP000198211">
    <property type="component" value="Unassembled WGS sequence"/>
</dbReference>
<sequence length="762" mass="85304">MTKRPRHFRSHWTTQFALAVAERDPETGSPTKAVCLMCRAFERDETEGAKRRKPKTKVHCCTQPWRPDNMRRHLEKQHALRWAQYKELSDEDKRRFFPANVAISTRPRALAQGPVEVATERTESSEPLTIEAVADLNSVVAETVKRAGTFLVDKDIVDDLLRAVEGDDAEFSCFERQEIEVETDDEELELDVDENEARYIVTVNSKLEFDTCVKFVAGGVSFKQAAMLYQGMMGGISGLDEAIGLCTPITERRVMNLCRISCAVNLQRLKDVLKGRSVWAFALALEYVKCAGSPFLDVRVRFEYEGDIRSVHLIGIVINDGEISGESADLVVRYLDVIAPNWKIKLIGISCSNEGGTRVCGGMQGILNRLAIECEAPIFGDCTLAIKLNHLMCEACRTVFTDDFMDTLMTLIHHLQNLQPCGSDTFKCPKLIEGSWKATVIALQWLVANQTHVIEFAHKCPYVGISEPEWWVLAIVVANVADRVNAIMRQLRGGKGLPHDRQQLIDMMNHLSMMTGALGPFLASEYLSISCEDIVIGSFSLNPVAAATFLKAQGNFAKYAVDSLQSDCYEALVDTTSTFILTVLTKLNQIISESNDSGEDNNTSADLVYNSTVYRVPGFLPNVLCKMRHQDFVAAMLQQTVRLEKRFTGVEIEQIEAQHRALRNAYLLEKRVRDEIDGCLDSGSFSEAWREGMIAGMDCRAIRYFCGALAAVIPDLTFRSSDSKFALINWCKIPFSQSITDFSLEAILHAQNYRSLANLQKC</sequence>
<comment type="caution">
    <text evidence="1">The sequence shown here is derived from an EMBL/GenBank/DDBJ whole genome shotgun (WGS) entry which is preliminary data.</text>
</comment>
<gene>
    <name evidence="1" type="ORF">PHMEG_0002894</name>
</gene>
<keyword evidence="2" id="KW-1185">Reference proteome</keyword>
<dbReference type="PANTHER" id="PTHR37067">
    <property type="entry name" value="PX DOMAIN-CONTAINING PROTEIN"/>
    <property type="match status" value="1"/>
</dbReference>
<dbReference type="EMBL" id="NBNE01000139">
    <property type="protein sequence ID" value="OWZ22405.1"/>
    <property type="molecule type" value="Genomic_DNA"/>
</dbReference>
<dbReference type="OrthoDB" id="121814at2759"/>
<evidence type="ECO:0000313" key="2">
    <source>
        <dbReference type="Proteomes" id="UP000198211"/>
    </source>
</evidence>
<accession>A0A225WXD8</accession>
<dbReference type="STRING" id="4795.A0A225WXD8"/>
<reference evidence="2" key="1">
    <citation type="submission" date="2017-03" db="EMBL/GenBank/DDBJ databases">
        <title>Phytopthora megakarya and P. palmivora, two closely related causual agents of cacao black pod achieved similar genome size and gene model numbers by different mechanisms.</title>
        <authorList>
            <person name="Ali S."/>
            <person name="Shao J."/>
            <person name="Larry D.J."/>
            <person name="Kronmiller B."/>
            <person name="Shen D."/>
            <person name="Strem M.D."/>
            <person name="Melnick R.L."/>
            <person name="Guiltinan M.J."/>
            <person name="Tyler B.M."/>
            <person name="Meinhardt L.W."/>
            <person name="Bailey B.A."/>
        </authorList>
    </citation>
    <scope>NUCLEOTIDE SEQUENCE [LARGE SCALE GENOMIC DNA]</scope>
    <source>
        <strain evidence="2">zdho120</strain>
    </source>
</reference>
<name>A0A225WXD8_9STRA</name>
<evidence type="ECO:0000313" key="1">
    <source>
        <dbReference type="EMBL" id="OWZ22405.1"/>
    </source>
</evidence>
<protein>
    <submittedName>
        <fullName evidence="1">Uncharacterized protein</fullName>
    </submittedName>
</protein>
<proteinExistence type="predicted"/>
<dbReference type="PANTHER" id="PTHR37067:SF3">
    <property type="entry name" value="PX DOMAIN-CONTAINING PROTEIN"/>
    <property type="match status" value="1"/>
</dbReference>
<organism evidence="1 2">
    <name type="scientific">Phytophthora megakarya</name>
    <dbReference type="NCBI Taxonomy" id="4795"/>
    <lineage>
        <taxon>Eukaryota</taxon>
        <taxon>Sar</taxon>
        <taxon>Stramenopiles</taxon>
        <taxon>Oomycota</taxon>
        <taxon>Peronosporomycetes</taxon>
        <taxon>Peronosporales</taxon>
        <taxon>Peronosporaceae</taxon>
        <taxon>Phytophthora</taxon>
    </lineage>
</organism>